<dbReference type="EMBL" id="MU855497">
    <property type="protein sequence ID" value="KAK3902621.1"/>
    <property type="molecule type" value="Genomic_DNA"/>
</dbReference>
<evidence type="ECO:0000313" key="1">
    <source>
        <dbReference type="EMBL" id="KAK3902621.1"/>
    </source>
</evidence>
<proteinExistence type="predicted"/>
<dbReference type="Proteomes" id="UP001303889">
    <property type="component" value="Unassembled WGS sequence"/>
</dbReference>
<reference evidence="1" key="1">
    <citation type="journal article" date="2023" name="Mol. Phylogenet. Evol.">
        <title>Genome-scale phylogeny and comparative genomics of the fungal order Sordariales.</title>
        <authorList>
            <person name="Hensen N."/>
            <person name="Bonometti L."/>
            <person name="Westerberg I."/>
            <person name="Brannstrom I.O."/>
            <person name="Guillou S."/>
            <person name="Cros-Aarteil S."/>
            <person name="Calhoun S."/>
            <person name="Haridas S."/>
            <person name="Kuo A."/>
            <person name="Mondo S."/>
            <person name="Pangilinan J."/>
            <person name="Riley R."/>
            <person name="LaButti K."/>
            <person name="Andreopoulos B."/>
            <person name="Lipzen A."/>
            <person name="Chen C."/>
            <person name="Yan M."/>
            <person name="Daum C."/>
            <person name="Ng V."/>
            <person name="Clum A."/>
            <person name="Steindorff A."/>
            <person name="Ohm R.A."/>
            <person name="Martin F."/>
            <person name="Silar P."/>
            <person name="Natvig D.O."/>
            <person name="Lalanne C."/>
            <person name="Gautier V."/>
            <person name="Ament-Velasquez S.L."/>
            <person name="Kruys A."/>
            <person name="Hutchinson M.I."/>
            <person name="Powell A.J."/>
            <person name="Barry K."/>
            <person name="Miller A.N."/>
            <person name="Grigoriev I.V."/>
            <person name="Debuchy R."/>
            <person name="Gladieux P."/>
            <person name="Hiltunen Thoren M."/>
            <person name="Johannesson H."/>
        </authorList>
    </citation>
    <scope>NUCLEOTIDE SEQUENCE</scope>
    <source>
        <strain evidence="1">CBS 103.79</strain>
    </source>
</reference>
<organism evidence="1 2">
    <name type="scientific">Staphylotrichum tortipilum</name>
    <dbReference type="NCBI Taxonomy" id="2831512"/>
    <lineage>
        <taxon>Eukaryota</taxon>
        <taxon>Fungi</taxon>
        <taxon>Dikarya</taxon>
        <taxon>Ascomycota</taxon>
        <taxon>Pezizomycotina</taxon>
        <taxon>Sordariomycetes</taxon>
        <taxon>Sordariomycetidae</taxon>
        <taxon>Sordariales</taxon>
        <taxon>Chaetomiaceae</taxon>
        <taxon>Staphylotrichum</taxon>
    </lineage>
</organism>
<reference evidence="1" key="2">
    <citation type="submission" date="2023-05" db="EMBL/GenBank/DDBJ databases">
        <authorList>
            <consortium name="Lawrence Berkeley National Laboratory"/>
            <person name="Steindorff A."/>
            <person name="Hensen N."/>
            <person name="Bonometti L."/>
            <person name="Westerberg I."/>
            <person name="Brannstrom I.O."/>
            <person name="Guillou S."/>
            <person name="Cros-Aarteil S."/>
            <person name="Calhoun S."/>
            <person name="Haridas S."/>
            <person name="Kuo A."/>
            <person name="Mondo S."/>
            <person name="Pangilinan J."/>
            <person name="Riley R."/>
            <person name="Labutti K."/>
            <person name="Andreopoulos B."/>
            <person name="Lipzen A."/>
            <person name="Chen C."/>
            <person name="Yanf M."/>
            <person name="Daum C."/>
            <person name="Ng V."/>
            <person name="Clum A."/>
            <person name="Ohm R."/>
            <person name="Martin F."/>
            <person name="Silar P."/>
            <person name="Natvig D."/>
            <person name="Lalanne C."/>
            <person name="Gautier V."/>
            <person name="Ament-Velasquez S.L."/>
            <person name="Kruys A."/>
            <person name="Hutchinson M.I."/>
            <person name="Powell A.J."/>
            <person name="Barry K."/>
            <person name="Miller A.N."/>
            <person name="Grigoriev I.V."/>
            <person name="Debuchy R."/>
            <person name="Gladieux P."/>
            <person name="Thoren M.H."/>
            <person name="Johannesson H."/>
        </authorList>
    </citation>
    <scope>NUCLEOTIDE SEQUENCE</scope>
    <source>
        <strain evidence="1">CBS 103.79</strain>
    </source>
</reference>
<name>A0AAN6MLT5_9PEZI</name>
<sequence>MASLANVPQQPPYSTHAALSATKQFISPNPEGLKLLFWPLNADTPAALETSGLAVMAAGPKHPDPDVLVPYWDAAAGAWHPVSKRPISEPKVSEIVVQMWDVSEWEREWEERHWECQVEDNRLAEYVAQGRGVCHGCGAARPPAVKGGVSVVVRGTGGVGEGEGEGGGFVTVHDYVSTVHPWLVGLRGGILGALGTSTDNDDPLPAETELIVSCRLLDRLRMEQRADWIRNARKQPSPGFTLRELMEQNGEAHLGPFGGFPLIIQQEPRMERNSKRPFIIQ</sequence>
<keyword evidence="2" id="KW-1185">Reference proteome</keyword>
<gene>
    <name evidence="1" type="ORF">C8A05DRAFT_15342</name>
</gene>
<evidence type="ECO:0000313" key="2">
    <source>
        <dbReference type="Proteomes" id="UP001303889"/>
    </source>
</evidence>
<accession>A0AAN6MLT5</accession>
<protein>
    <submittedName>
        <fullName evidence="1">Uncharacterized protein</fullName>
    </submittedName>
</protein>
<comment type="caution">
    <text evidence="1">The sequence shown here is derived from an EMBL/GenBank/DDBJ whole genome shotgun (WGS) entry which is preliminary data.</text>
</comment>
<dbReference type="AlphaFoldDB" id="A0AAN6MLT5"/>